<comment type="similarity">
    <text evidence="1 4">Belongs to the methyltransferase superfamily. METL family.</text>
</comment>
<dbReference type="Gene3D" id="3.40.50.150">
    <property type="entry name" value="Vaccinia Virus protein VP39"/>
    <property type="match status" value="1"/>
</dbReference>
<dbReference type="InterPro" id="IPR026113">
    <property type="entry name" value="METTL2/6/8-like"/>
</dbReference>
<proteinExistence type="inferred from homology"/>
<keyword evidence="7" id="KW-1185">Reference proteome</keyword>
<evidence type="ECO:0000256" key="4">
    <source>
        <dbReference type="PIRNR" id="PIRNR037755"/>
    </source>
</evidence>
<dbReference type="OrthoDB" id="417697at2759"/>
<dbReference type="PANTHER" id="PTHR22809">
    <property type="entry name" value="METHYLTRANSFERASE-RELATED"/>
    <property type="match status" value="1"/>
</dbReference>
<sequence length="345" mass="39152">MTDNLNSAAAAVAEPAILPNSEAVASGDDKKAQSSARDVNASDAEFGGRLLVDKDRVFEHNAWDHVDWDSDQEREIQAAVERHCTKDMPEEERERLDQEAAQRWDAFYRVNQNRFFKDRNWLRIEFPELFEETNTPRTVFEIGCGAGNTMFPLLASCPDSHLRVLGCDFSAEAVKVVRANPMLDPARSDAFVWDLASEQLPEQVPPASVDVAVLIFVLSALKPQQWANAINNLKQMLKPGGVVLFRDYGRYDLAQLRFKAGRRIAENFYARGDGTRVYFFTTDEIQELFGKDFVVEQNAVDRRLIVNRQRKLKMYRCWLQGKFRKPLPSDGDSRGTSNASAVPEQ</sequence>
<gene>
    <name evidence="6" type="ORF">THASP1DRAFT_28189</name>
</gene>
<dbReference type="SUPFAM" id="SSF53335">
    <property type="entry name" value="S-adenosyl-L-methionine-dependent methyltransferases"/>
    <property type="match status" value="1"/>
</dbReference>
<dbReference type="PIRSF" id="PIRSF037755">
    <property type="entry name" value="Mettl2_prd"/>
    <property type="match status" value="1"/>
</dbReference>
<dbReference type="EMBL" id="KZ992474">
    <property type="protein sequence ID" value="RKP10039.1"/>
    <property type="molecule type" value="Genomic_DNA"/>
</dbReference>
<organism evidence="6 7">
    <name type="scientific">Thamnocephalis sphaerospora</name>
    <dbReference type="NCBI Taxonomy" id="78915"/>
    <lineage>
        <taxon>Eukaryota</taxon>
        <taxon>Fungi</taxon>
        <taxon>Fungi incertae sedis</taxon>
        <taxon>Zoopagomycota</taxon>
        <taxon>Zoopagomycotina</taxon>
        <taxon>Zoopagomycetes</taxon>
        <taxon>Zoopagales</taxon>
        <taxon>Sigmoideomycetaceae</taxon>
        <taxon>Thamnocephalis</taxon>
    </lineage>
</organism>
<evidence type="ECO:0000256" key="3">
    <source>
        <dbReference type="ARBA" id="ARBA00022679"/>
    </source>
</evidence>
<dbReference type="PANTHER" id="PTHR22809:SF11">
    <property type="entry name" value="TRNA N(3)-METHYLCYTIDINE METHYLTRANSFERASE METTL2"/>
    <property type="match status" value="1"/>
</dbReference>
<evidence type="ECO:0000313" key="7">
    <source>
        <dbReference type="Proteomes" id="UP000271241"/>
    </source>
</evidence>
<keyword evidence="3 4" id="KW-0808">Transferase</keyword>
<dbReference type="CDD" id="cd02440">
    <property type="entry name" value="AdoMet_MTases"/>
    <property type="match status" value="1"/>
</dbReference>
<keyword evidence="2 4" id="KW-0489">Methyltransferase</keyword>
<dbReference type="InterPro" id="IPR013217">
    <property type="entry name" value="Methyltransf_12"/>
</dbReference>
<evidence type="ECO:0000313" key="6">
    <source>
        <dbReference type="EMBL" id="RKP10039.1"/>
    </source>
</evidence>
<dbReference type="EC" id="2.1.1.-" evidence="4"/>
<accession>A0A4V1IX71</accession>
<dbReference type="STRING" id="78915.A0A4V1IX71"/>
<dbReference type="GO" id="GO:0032259">
    <property type="term" value="P:methylation"/>
    <property type="evidence" value="ECO:0007669"/>
    <property type="project" value="UniProtKB-KW"/>
</dbReference>
<dbReference type="AlphaFoldDB" id="A0A4V1IX71"/>
<evidence type="ECO:0000256" key="1">
    <source>
        <dbReference type="ARBA" id="ARBA00009725"/>
    </source>
</evidence>
<feature type="domain" description="Methyltransferase type 12" evidence="5">
    <location>
        <begin position="141"/>
        <end position="243"/>
    </location>
</feature>
<evidence type="ECO:0000256" key="2">
    <source>
        <dbReference type="ARBA" id="ARBA00022603"/>
    </source>
</evidence>
<name>A0A4V1IX71_9FUNG</name>
<dbReference type="Pfam" id="PF08242">
    <property type="entry name" value="Methyltransf_12"/>
    <property type="match status" value="1"/>
</dbReference>
<dbReference type="Proteomes" id="UP000271241">
    <property type="component" value="Unassembled WGS sequence"/>
</dbReference>
<reference evidence="7" key="1">
    <citation type="journal article" date="2018" name="Nat. Microbiol.">
        <title>Leveraging single-cell genomics to expand the fungal tree of life.</title>
        <authorList>
            <person name="Ahrendt S.R."/>
            <person name="Quandt C.A."/>
            <person name="Ciobanu D."/>
            <person name="Clum A."/>
            <person name="Salamov A."/>
            <person name="Andreopoulos B."/>
            <person name="Cheng J.F."/>
            <person name="Woyke T."/>
            <person name="Pelin A."/>
            <person name="Henrissat B."/>
            <person name="Reynolds N.K."/>
            <person name="Benny G.L."/>
            <person name="Smith M.E."/>
            <person name="James T.Y."/>
            <person name="Grigoriev I.V."/>
        </authorList>
    </citation>
    <scope>NUCLEOTIDE SEQUENCE [LARGE SCALE GENOMIC DNA]</scope>
    <source>
        <strain evidence="7">RSA 1356</strain>
    </source>
</reference>
<dbReference type="InterPro" id="IPR029063">
    <property type="entry name" value="SAM-dependent_MTases_sf"/>
</dbReference>
<comment type="function">
    <text evidence="4">S-adenosyl-L-methionine-dependent methyltransferase.</text>
</comment>
<dbReference type="GO" id="GO:0052735">
    <property type="term" value="F:tRNA (cytidine-3-)-methyltransferase activity"/>
    <property type="evidence" value="ECO:0007669"/>
    <property type="project" value="TreeGrafter"/>
</dbReference>
<evidence type="ECO:0000259" key="5">
    <source>
        <dbReference type="Pfam" id="PF08242"/>
    </source>
</evidence>
<protein>
    <recommendedName>
        <fullName evidence="4">tRNA N(3)-methylcytidine methyltransferase</fullName>
        <ecNumber evidence="4">2.1.1.-</ecNumber>
    </recommendedName>
</protein>